<dbReference type="InterPro" id="IPR049481">
    <property type="entry name" value="SMN_G2-BD"/>
</dbReference>
<dbReference type="CDD" id="cd22851">
    <property type="entry name" value="SMN_N"/>
    <property type="match status" value="1"/>
</dbReference>
<comment type="caution">
    <text evidence="3">The sequence shown here is derived from an EMBL/GenBank/DDBJ whole genome shotgun (WGS) entry which is preliminary data.</text>
</comment>
<name>A0ABR3A3T6_9AGAR</name>
<feature type="domain" description="Survival Motor Neuron Gemin2-binding" evidence="2">
    <location>
        <begin position="79"/>
        <end position="94"/>
    </location>
</feature>
<protein>
    <recommendedName>
        <fullName evidence="2">Survival Motor Neuron Gemin2-binding domain-containing protein</fullName>
    </recommendedName>
</protein>
<evidence type="ECO:0000313" key="4">
    <source>
        <dbReference type="Proteomes" id="UP001437256"/>
    </source>
</evidence>
<evidence type="ECO:0000313" key="3">
    <source>
        <dbReference type="EMBL" id="KAL0068047.1"/>
    </source>
</evidence>
<evidence type="ECO:0000259" key="2">
    <source>
        <dbReference type="Pfam" id="PF20636"/>
    </source>
</evidence>
<feature type="region of interest" description="Disordered" evidence="1">
    <location>
        <begin position="227"/>
        <end position="297"/>
    </location>
</feature>
<feature type="compositionally biased region" description="Basic residues" evidence="1">
    <location>
        <begin position="29"/>
        <end position="43"/>
    </location>
</feature>
<dbReference type="Proteomes" id="UP001437256">
    <property type="component" value="Unassembled WGS sequence"/>
</dbReference>
<feature type="compositionally biased region" description="Acidic residues" evidence="1">
    <location>
        <begin position="61"/>
        <end position="70"/>
    </location>
</feature>
<feature type="region of interest" description="Disordered" evidence="1">
    <location>
        <begin position="129"/>
        <end position="191"/>
    </location>
</feature>
<dbReference type="EMBL" id="JBBXMP010000021">
    <property type="protein sequence ID" value="KAL0068047.1"/>
    <property type="molecule type" value="Genomic_DNA"/>
</dbReference>
<gene>
    <name evidence="3" type="ORF">AAF712_004950</name>
</gene>
<organism evidence="3 4">
    <name type="scientific">Marasmius tenuissimus</name>
    <dbReference type="NCBI Taxonomy" id="585030"/>
    <lineage>
        <taxon>Eukaryota</taxon>
        <taxon>Fungi</taxon>
        <taxon>Dikarya</taxon>
        <taxon>Basidiomycota</taxon>
        <taxon>Agaricomycotina</taxon>
        <taxon>Agaricomycetes</taxon>
        <taxon>Agaricomycetidae</taxon>
        <taxon>Agaricales</taxon>
        <taxon>Marasmiineae</taxon>
        <taxon>Marasmiaceae</taxon>
        <taxon>Marasmius</taxon>
    </lineage>
</organism>
<feature type="compositionally biased region" description="Basic and acidic residues" evidence="1">
    <location>
        <begin position="153"/>
        <end position="170"/>
    </location>
</feature>
<sequence length="297" mass="33310">MRQVVSYEDITLPYVVTANAVQEVSKLNFNHKSHSKKRKRKARNSNNRNHDHHQEVFAEGQYEEQEEDDMELSRELTHEEIWDDSALIEAWNAATEEYEAYHGPDKGWKAEPVHKSALWYNVPPAKKVKLSEDQPSRNVKAGPSALTGTEGEGDSKPIDFDTFVPEHDPALAKPPQLEAAGHPVSYSLPEGPQQMVSRDEAFSRALNATYWSGYWTAVYHCHNSMGKPSGAAENSQGEEGGHEEEDEEGVVDEGEDCEGEEEPHDVDIPDTMHSAPALGPQNPRNLPRVEDFVSTQR</sequence>
<accession>A0ABR3A3T6</accession>
<proteinExistence type="predicted"/>
<dbReference type="Pfam" id="PF20636">
    <property type="entry name" value="SMN_G2-BD"/>
    <property type="match status" value="1"/>
</dbReference>
<feature type="compositionally biased region" description="Acidic residues" evidence="1">
    <location>
        <begin position="241"/>
        <end position="264"/>
    </location>
</feature>
<reference evidence="3 4" key="1">
    <citation type="submission" date="2024-05" db="EMBL/GenBank/DDBJ databases">
        <title>A draft genome resource for the thread blight pathogen Marasmius tenuissimus strain MS-2.</title>
        <authorList>
            <person name="Yulfo-Soto G.E."/>
            <person name="Baruah I.K."/>
            <person name="Amoako-Attah I."/>
            <person name="Bukari Y."/>
            <person name="Meinhardt L.W."/>
            <person name="Bailey B.A."/>
            <person name="Cohen S.P."/>
        </authorList>
    </citation>
    <scope>NUCLEOTIDE SEQUENCE [LARGE SCALE GENOMIC DNA]</scope>
    <source>
        <strain evidence="3 4">MS-2</strain>
    </source>
</reference>
<dbReference type="InterPro" id="IPR047313">
    <property type="entry name" value="SMN_C"/>
</dbReference>
<dbReference type="CDD" id="cd22852">
    <property type="entry name" value="SMN_C"/>
    <property type="match status" value="1"/>
</dbReference>
<keyword evidence="4" id="KW-1185">Reference proteome</keyword>
<feature type="region of interest" description="Disordered" evidence="1">
    <location>
        <begin position="27"/>
        <end position="70"/>
    </location>
</feature>
<evidence type="ECO:0000256" key="1">
    <source>
        <dbReference type="SAM" id="MobiDB-lite"/>
    </source>
</evidence>